<gene>
    <name evidence="7" type="ORF">C7450_116106</name>
</gene>
<dbReference type="InterPro" id="IPR047641">
    <property type="entry name" value="ABC_transpr_MalK/UgpC-like"/>
</dbReference>
<dbReference type="PANTHER" id="PTHR43875">
    <property type="entry name" value="MALTODEXTRIN IMPORT ATP-BINDING PROTEIN MSMX"/>
    <property type="match status" value="1"/>
</dbReference>
<evidence type="ECO:0000313" key="7">
    <source>
        <dbReference type="EMBL" id="PXW52532.1"/>
    </source>
</evidence>
<evidence type="ECO:0000259" key="6">
    <source>
        <dbReference type="PROSITE" id="PS50893"/>
    </source>
</evidence>
<dbReference type="Pfam" id="PF08402">
    <property type="entry name" value="TOBE_2"/>
    <property type="match status" value="1"/>
</dbReference>
<comment type="caution">
    <text evidence="7">The sequence shown here is derived from an EMBL/GenBank/DDBJ whole genome shotgun (WGS) entry which is preliminary data.</text>
</comment>
<keyword evidence="3" id="KW-0813">Transport</keyword>
<keyword evidence="5 7" id="KW-0067">ATP-binding</keyword>
<dbReference type="GO" id="GO:0016887">
    <property type="term" value="F:ATP hydrolysis activity"/>
    <property type="evidence" value="ECO:0007669"/>
    <property type="project" value="InterPro"/>
</dbReference>
<dbReference type="AlphaFoldDB" id="A0A2V3U532"/>
<dbReference type="CDD" id="cd03301">
    <property type="entry name" value="ABC_MalK_N"/>
    <property type="match status" value="1"/>
</dbReference>
<proteinExistence type="inferred from homology"/>
<dbReference type="InterPro" id="IPR027417">
    <property type="entry name" value="P-loop_NTPase"/>
</dbReference>
<dbReference type="PROSITE" id="PS50893">
    <property type="entry name" value="ABC_TRANSPORTER_2"/>
    <property type="match status" value="1"/>
</dbReference>
<dbReference type="InterPro" id="IPR003439">
    <property type="entry name" value="ABC_transporter-like_ATP-bd"/>
</dbReference>
<dbReference type="SMART" id="SM00382">
    <property type="entry name" value="AAA"/>
    <property type="match status" value="1"/>
</dbReference>
<dbReference type="InterPro" id="IPR003593">
    <property type="entry name" value="AAA+_ATPase"/>
</dbReference>
<dbReference type="InterPro" id="IPR012340">
    <property type="entry name" value="NA-bd_OB-fold"/>
</dbReference>
<dbReference type="InterPro" id="IPR015855">
    <property type="entry name" value="ABC_transpr_MalK-like"/>
</dbReference>
<dbReference type="Proteomes" id="UP000248021">
    <property type="component" value="Unassembled WGS sequence"/>
</dbReference>
<dbReference type="GO" id="GO:0055052">
    <property type="term" value="C:ATP-binding cassette (ABC) transporter complex, substrate-binding subunit-containing"/>
    <property type="evidence" value="ECO:0007669"/>
    <property type="project" value="TreeGrafter"/>
</dbReference>
<keyword evidence="7" id="KW-0762">Sugar transport</keyword>
<dbReference type="Gene3D" id="2.40.50.100">
    <property type="match status" value="1"/>
</dbReference>
<dbReference type="InterPro" id="IPR017871">
    <property type="entry name" value="ABC_transporter-like_CS"/>
</dbReference>
<dbReference type="GO" id="GO:0140359">
    <property type="term" value="F:ABC-type transporter activity"/>
    <property type="evidence" value="ECO:0007669"/>
    <property type="project" value="InterPro"/>
</dbReference>
<dbReference type="InterPro" id="IPR008995">
    <property type="entry name" value="Mo/tungstate-bd_C_term_dom"/>
</dbReference>
<sequence>MTEVRFSHVRKSFGSVIALAGLDLDIKSGDFVSLLGPSGSGKTTTLNLLAGLHAADSGDILIGDKRVNDLSPDRRNIAMVFQNYALYPHMTVFENIAFPLRARGRGFAEAEIQKKVKGVAESLGVASLLARYPKELSGGQQQRIALGRAMVREPGVFLLDEPLSNLDARLRIRMRRDIKALHDRIRSTIVYVTHDQAEALTMSTKIAVFDQGELQQYGSPNEIYHRPLNMFVANFVGEREINFIAGQLQAVEGIPTFIAPGLSLPVNAEERWCSLEPRDAVLGIRTEAIFARPTAGSETVGLVEQVELVGPELVAYVKIGESQLSCRAELSSELRSGDRVHLTFDPAHFHFFDPQTTASLAGSTK</sequence>
<dbReference type="Gene3D" id="2.40.50.140">
    <property type="entry name" value="Nucleic acid-binding proteins"/>
    <property type="match status" value="1"/>
</dbReference>
<dbReference type="OrthoDB" id="8434034at2"/>
<keyword evidence="8" id="KW-1185">Reference proteome</keyword>
<keyword evidence="4" id="KW-0547">Nucleotide-binding</keyword>
<reference evidence="7 8" key="1">
    <citation type="submission" date="2018-05" db="EMBL/GenBank/DDBJ databases">
        <title>Genomic Encyclopedia of Type Strains, Phase IV (KMG-IV): sequencing the most valuable type-strain genomes for metagenomic binning, comparative biology and taxonomic classification.</title>
        <authorList>
            <person name="Goeker M."/>
        </authorList>
    </citation>
    <scope>NUCLEOTIDE SEQUENCE [LARGE SCALE GENOMIC DNA]</scope>
    <source>
        <strain evidence="7 8">DSM 6462</strain>
    </source>
</reference>
<evidence type="ECO:0000256" key="2">
    <source>
        <dbReference type="ARBA" id="ARBA00005417"/>
    </source>
</evidence>
<feature type="domain" description="ABC transporter" evidence="6">
    <location>
        <begin position="4"/>
        <end position="236"/>
    </location>
</feature>
<protein>
    <submittedName>
        <fullName evidence="7">Multiple sugar transport system ATP-binding protein</fullName>
    </submittedName>
</protein>
<dbReference type="SUPFAM" id="SSF52540">
    <property type="entry name" value="P-loop containing nucleoside triphosphate hydrolases"/>
    <property type="match status" value="1"/>
</dbReference>
<dbReference type="SUPFAM" id="SSF50331">
    <property type="entry name" value="MOP-like"/>
    <property type="match status" value="1"/>
</dbReference>
<dbReference type="PROSITE" id="PS00211">
    <property type="entry name" value="ABC_TRANSPORTER_1"/>
    <property type="match status" value="1"/>
</dbReference>
<evidence type="ECO:0000256" key="3">
    <source>
        <dbReference type="ARBA" id="ARBA00022448"/>
    </source>
</evidence>
<name>A0A2V3U532_9HYPH</name>
<evidence type="ECO:0000256" key="1">
    <source>
        <dbReference type="ARBA" id="ARBA00004417"/>
    </source>
</evidence>
<dbReference type="FunFam" id="3.40.50.300:FF:000042">
    <property type="entry name" value="Maltose/maltodextrin ABC transporter, ATP-binding protein"/>
    <property type="match status" value="1"/>
</dbReference>
<organism evidence="7 8">
    <name type="scientific">Chelatococcus asaccharovorans</name>
    <dbReference type="NCBI Taxonomy" id="28210"/>
    <lineage>
        <taxon>Bacteria</taxon>
        <taxon>Pseudomonadati</taxon>
        <taxon>Pseudomonadota</taxon>
        <taxon>Alphaproteobacteria</taxon>
        <taxon>Hyphomicrobiales</taxon>
        <taxon>Chelatococcaceae</taxon>
        <taxon>Chelatococcus</taxon>
    </lineage>
</organism>
<dbReference type="RefSeq" id="WP_110378005.1">
    <property type="nucleotide sequence ID" value="NZ_JAHBRY010000001.1"/>
</dbReference>
<accession>A0A2V3U532</accession>
<dbReference type="InterPro" id="IPR013611">
    <property type="entry name" value="Transp-assoc_OB_typ2"/>
</dbReference>
<dbReference type="GO" id="GO:0008643">
    <property type="term" value="P:carbohydrate transport"/>
    <property type="evidence" value="ECO:0007669"/>
    <property type="project" value="InterPro"/>
</dbReference>
<dbReference type="Pfam" id="PF00005">
    <property type="entry name" value="ABC_tran"/>
    <property type="match status" value="1"/>
</dbReference>
<dbReference type="GO" id="GO:0005524">
    <property type="term" value="F:ATP binding"/>
    <property type="evidence" value="ECO:0007669"/>
    <property type="project" value="UniProtKB-KW"/>
</dbReference>
<dbReference type="Gene3D" id="3.40.50.300">
    <property type="entry name" value="P-loop containing nucleotide triphosphate hydrolases"/>
    <property type="match status" value="1"/>
</dbReference>
<evidence type="ECO:0000256" key="4">
    <source>
        <dbReference type="ARBA" id="ARBA00022741"/>
    </source>
</evidence>
<dbReference type="PANTHER" id="PTHR43875:SF1">
    <property type="entry name" value="OSMOPROTECTIVE COMPOUNDS UPTAKE ATP-BINDING PROTEIN GGTA"/>
    <property type="match status" value="1"/>
</dbReference>
<evidence type="ECO:0000313" key="8">
    <source>
        <dbReference type="Proteomes" id="UP000248021"/>
    </source>
</evidence>
<comment type="subcellular location">
    <subcellularLocation>
        <location evidence="1">Cell inner membrane</location>
        <topology evidence="1">Peripheral membrane protein</topology>
    </subcellularLocation>
</comment>
<evidence type="ECO:0000256" key="5">
    <source>
        <dbReference type="ARBA" id="ARBA00022840"/>
    </source>
</evidence>
<comment type="similarity">
    <text evidence="2">Belongs to the ABC transporter superfamily.</text>
</comment>
<dbReference type="EMBL" id="QJJK01000016">
    <property type="protein sequence ID" value="PXW52532.1"/>
    <property type="molecule type" value="Genomic_DNA"/>
</dbReference>